<dbReference type="OrthoDB" id="7555365at2759"/>
<organism evidence="3 4">
    <name type="scientific">Lasius niger</name>
    <name type="common">Black garden ant</name>
    <dbReference type="NCBI Taxonomy" id="67767"/>
    <lineage>
        <taxon>Eukaryota</taxon>
        <taxon>Metazoa</taxon>
        <taxon>Ecdysozoa</taxon>
        <taxon>Arthropoda</taxon>
        <taxon>Hexapoda</taxon>
        <taxon>Insecta</taxon>
        <taxon>Pterygota</taxon>
        <taxon>Neoptera</taxon>
        <taxon>Endopterygota</taxon>
        <taxon>Hymenoptera</taxon>
        <taxon>Apocrita</taxon>
        <taxon>Aculeata</taxon>
        <taxon>Formicoidea</taxon>
        <taxon>Formicidae</taxon>
        <taxon>Formicinae</taxon>
        <taxon>Lasius</taxon>
        <taxon>Lasius</taxon>
    </lineage>
</organism>
<name>A0A0J7KTC4_LASNI</name>
<dbReference type="GO" id="GO:0004523">
    <property type="term" value="F:RNA-DNA hybrid ribonuclease activity"/>
    <property type="evidence" value="ECO:0007669"/>
    <property type="project" value="InterPro"/>
</dbReference>
<dbReference type="PaxDb" id="67767-A0A0J7KTC4"/>
<feature type="region of interest" description="Disordered" evidence="1">
    <location>
        <begin position="294"/>
        <end position="313"/>
    </location>
</feature>
<dbReference type="AlphaFoldDB" id="A0A0J7KTC4"/>
<feature type="domain" description="RNase H type-1" evidence="2">
    <location>
        <begin position="225"/>
        <end position="274"/>
    </location>
</feature>
<reference evidence="3 4" key="1">
    <citation type="submission" date="2015-04" db="EMBL/GenBank/DDBJ databases">
        <title>Lasius niger genome sequencing.</title>
        <authorList>
            <person name="Konorov E.A."/>
            <person name="Nikitin M.A."/>
            <person name="Kirill M.V."/>
            <person name="Chang P."/>
        </authorList>
    </citation>
    <scope>NUCLEOTIDE SEQUENCE [LARGE SCALE GENOMIC DNA]</scope>
    <source>
        <tissue evidence="3">Whole</tissue>
    </source>
</reference>
<dbReference type="Gene3D" id="3.30.420.10">
    <property type="entry name" value="Ribonuclease H-like superfamily/Ribonuclease H"/>
    <property type="match status" value="1"/>
</dbReference>
<comment type="caution">
    <text evidence="3">The sequence shown here is derived from an EMBL/GenBank/DDBJ whole genome shotgun (WGS) entry which is preliminary data.</text>
</comment>
<dbReference type="InterPro" id="IPR002156">
    <property type="entry name" value="RNaseH_domain"/>
</dbReference>
<dbReference type="Proteomes" id="UP000036403">
    <property type="component" value="Unassembled WGS sequence"/>
</dbReference>
<evidence type="ECO:0000259" key="2">
    <source>
        <dbReference type="Pfam" id="PF13456"/>
    </source>
</evidence>
<evidence type="ECO:0000256" key="1">
    <source>
        <dbReference type="SAM" id="MobiDB-lite"/>
    </source>
</evidence>
<keyword evidence="4" id="KW-1185">Reference proteome</keyword>
<dbReference type="EMBL" id="LBMM01003467">
    <property type="protein sequence ID" value="KMQ93499.1"/>
    <property type="molecule type" value="Genomic_DNA"/>
</dbReference>
<sequence>MRNRIIPRINILKAMSGIKWGAHPSTLLTVYKGYIRPVLDWGCQVFHPLEPTLYIKASRLQFAALRVILGMMCSTPTNILLDINSEQPLAARWQYLTEKFLCKVSARTTHPLKHTLTRISKLPGHERSNLGFLVNSFLINYHLFEQVDNFKLPGYLEFPYDCRHLVPMIDTGTGLRISEEANINEHFDQFLKSYNNITTFYTDGSRLDTENRVGYAIFCPETDLEIKIRINNFCSIFEAEASAILHTLDIIINHNINNAIIFSDSLSVLSNLENPVLSVVAIFLRGDFQKDPLSPRRRTEEYDSPGMDCGSDHNALVTEKYA</sequence>
<evidence type="ECO:0000313" key="3">
    <source>
        <dbReference type="EMBL" id="KMQ93499.1"/>
    </source>
</evidence>
<dbReference type="SUPFAM" id="SSF53098">
    <property type="entry name" value="Ribonuclease H-like"/>
    <property type="match status" value="1"/>
</dbReference>
<accession>A0A0J7KTC4</accession>
<proteinExistence type="predicted"/>
<protein>
    <submittedName>
        <fullName evidence="3">Pol-like protein</fullName>
    </submittedName>
</protein>
<dbReference type="InterPro" id="IPR036397">
    <property type="entry name" value="RNaseH_sf"/>
</dbReference>
<gene>
    <name evidence="3" type="ORF">RF55_6390</name>
</gene>
<evidence type="ECO:0000313" key="4">
    <source>
        <dbReference type="Proteomes" id="UP000036403"/>
    </source>
</evidence>
<dbReference type="GO" id="GO:0003676">
    <property type="term" value="F:nucleic acid binding"/>
    <property type="evidence" value="ECO:0007669"/>
    <property type="project" value="InterPro"/>
</dbReference>
<dbReference type="InterPro" id="IPR012337">
    <property type="entry name" value="RNaseH-like_sf"/>
</dbReference>
<dbReference type="Pfam" id="PF13456">
    <property type="entry name" value="RVT_3"/>
    <property type="match status" value="1"/>
</dbReference>